<evidence type="ECO:0000256" key="2">
    <source>
        <dbReference type="SAM" id="Phobius"/>
    </source>
</evidence>
<dbReference type="GO" id="GO:0016747">
    <property type="term" value="F:acyltransferase activity, transferring groups other than amino-acyl groups"/>
    <property type="evidence" value="ECO:0007669"/>
    <property type="project" value="InterPro"/>
</dbReference>
<organism evidence="4 5">
    <name type="scientific">Actinomadura macrotermitis</name>
    <dbReference type="NCBI Taxonomy" id="2585200"/>
    <lineage>
        <taxon>Bacteria</taxon>
        <taxon>Bacillati</taxon>
        <taxon>Actinomycetota</taxon>
        <taxon>Actinomycetes</taxon>
        <taxon>Streptosporangiales</taxon>
        <taxon>Thermomonosporaceae</taxon>
        <taxon>Actinomadura</taxon>
    </lineage>
</organism>
<feature type="transmembrane region" description="Helical" evidence="2">
    <location>
        <begin position="335"/>
        <end position="353"/>
    </location>
</feature>
<dbReference type="InterPro" id="IPR002656">
    <property type="entry name" value="Acyl_transf_3_dom"/>
</dbReference>
<dbReference type="Pfam" id="PF01757">
    <property type="entry name" value="Acyl_transf_3"/>
    <property type="match status" value="1"/>
</dbReference>
<keyword evidence="5" id="KW-1185">Reference proteome</keyword>
<dbReference type="AlphaFoldDB" id="A0A7K0C4Y7"/>
<proteinExistence type="predicted"/>
<keyword evidence="2" id="KW-0472">Membrane</keyword>
<dbReference type="Proteomes" id="UP000487268">
    <property type="component" value="Unassembled WGS sequence"/>
</dbReference>
<keyword evidence="2" id="KW-0812">Transmembrane</keyword>
<dbReference type="RefSeq" id="WP_235960668.1">
    <property type="nucleotide sequence ID" value="NZ_WEGH01000005.1"/>
</dbReference>
<dbReference type="GO" id="GO:0000271">
    <property type="term" value="P:polysaccharide biosynthetic process"/>
    <property type="evidence" value="ECO:0007669"/>
    <property type="project" value="TreeGrafter"/>
</dbReference>
<dbReference type="PANTHER" id="PTHR23028">
    <property type="entry name" value="ACETYLTRANSFERASE"/>
    <property type="match status" value="1"/>
</dbReference>
<evidence type="ECO:0000313" key="4">
    <source>
        <dbReference type="EMBL" id="MQY08503.1"/>
    </source>
</evidence>
<feature type="transmembrane region" description="Helical" evidence="2">
    <location>
        <begin position="220"/>
        <end position="240"/>
    </location>
</feature>
<feature type="transmembrane region" description="Helical" evidence="2">
    <location>
        <begin position="396"/>
        <end position="416"/>
    </location>
</feature>
<dbReference type="GO" id="GO:0016020">
    <property type="term" value="C:membrane"/>
    <property type="evidence" value="ECO:0007669"/>
    <property type="project" value="TreeGrafter"/>
</dbReference>
<comment type="caution">
    <text evidence="4">The sequence shown here is derived from an EMBL/GenBank/DDBJ whole genome shotgun (WGS) entry which is preliminary data.</text>
</comment>
<feature type="transmembrane region" description="Helical" evidence="2">
    <location>
        <begin position="247"/>
        <end position="264"/>
    </location>
</feature>
<reference evidence="4 5" key="1">
    <citation type="submission" date="2019-10" db="EMBL/GenBank/DDBJ databases">
        <title>Actinomadura rubteroloni sp. nov. and Actinomadura macrotermitis sp. nov., isolated from the gut of fungus growing-termite Macrotermes natalensis.</title>
        <authorList>
            <person name="Benndorf R."/>
            <person name="Martin K."/>
            <person name="Kuefner M."/>
            <person name="De Beer W."/>
            <person name="Kaster A.-K."/>
            <person name="Vollmers J."/>
            <person name="Poulsen M."/>
            <person name="Beemelmanns C."/>
        </authorList>
    </citation>
    <scope>NUCLEOTIDE SEQUENCE [LARGE SCALE GENOMIC DNA]</scope>
    <source>
        <strain evidence="4 5">RB68</strain>
    </source>
</reference>
<dbReference type="InterPro" id="IPR050879">
    <property type="entry name" value="Acyltransferase_3"/>
</dbReference>
<feature type="transmembrane region" description="Helical" evidence="2">
    <location>
        <begin position="165"/>
        <end position="188"/>
    </location>
</feature>
<feature type="transmembrane region" description="Helical" evidence="2">
    <location>
        <begin position="360"/>
        <end position="376"/>
    </location>
</feature>
<keyword evidence="2" id="KW-1133">Transmembrane helix</keyword>
<sequence length="432" mass="46164">MDSALSSTAAPVTVLPPPEAAPQAPPPRDPPASRSGTGRLGWLDALRGLAALVVAVHHAMGEYTYPAREAMTEWFDPGAFGILVFFLVSGYIVPASLERTGDVRRFWVSRVFRIYPLLLVALTAMVLLSVSGVRPLGPHLAGTGPVAAVLAHLTMMQDLLSVPNAVYVLWTLSYEMAFYLLVVGLFSVGLHRRSASAALTLTALAIAVVGLARTRMLAEATGVTPLVVVAFVTMAAAITLACARRPALMRAGALLGAALAFTLATLDSRAATWEGLIILAVMFTGTAIYRAERGQIRWRTALLTAAAVLVSAVALGLYEKAAWGAGMTDWGVKRAWASAVVLAALVFAGGMLLRDRRMPGWLVWLGVVSYSVYILHPVLLEAMTHVFGKPVHQQPLVIVVFLGLLLAASQLTYRLVEKPMQELGRKVARRLG</sequence>
<feature type="transmembrane region" description="Helical" evidence="2">
    <location>
        <begin position="301"/>
        <end position="323"/>
    </location>
</feature>
<feature type="compositionally biased region" description="Polar residues" evidence="1">
    <location>
        <begin position="1"/>
        <end position="10"/>
    </location>
</feature>
<protein>
    <recommendedName>
        <fullName evidence="3">Acyltransferase 3 domain-containing protein</fullName>
    </recommendedName>
</protein>
<feature type="transmembrane region" description="Helical" evidence="2">
    <location>
        <begin position="195"/>
        <end position="214"/>
    </location>
</feature>
<gene>
    <name evidence="4" type="ORF">ACRB68_66120</name>
</gene>
<feature type="transmembrane region" description="Helical" evidence="2">
    <location>
        <begin position="270"/>
        <end position="289"/>
    </location>
</feature>
<feature type="region of interest" description="Disordered" evidence="1">
    <location>
        <begin position="1"/>
        <end position="35"/>
    </location>
</feature>
<dbReference type="EMBL" id="WEGH01000005">
    <property type="protein sequence ID" value="MQY08503.1"/>
    <property type="molecule type" value="Genomic_DNA"/>
</dbReference>
<evidence type="ECO:0000313" key="5">
    <source>
        <dbReference type="Proteomes" id="UP000487268"/>
    </source>
</evidence>
<evidence type="ECO:0000259" key="3">
    <source>
        <dbReference type="Pfam" id="PF01757"/>
    </source>
</evidence>
<feature type="domain" description="Acyltransferase 3" evidence="3">
    <location>
        <begin position="41"/>
        <end position="413"/>
    </location>
</feature>
<feature type="compositionally biased region" description="Pro residues" evidence="1">
    <location>
        <begin position="14"/>
        <end position="30"/>
    </location>
</feature>
<dbReference type="PANTHER" id="PTHR23028:SF131">
    <property type="entry name" value="BLR2367 PROTEIN"/>
    <property type="match status" value="1"/>
</dbReference>
<accession>A0A7K0C4Y7</accession>
<feature type="transmembrane region" description="Helical" evidence="2">
    <location>
        <begin position="74"/>
        <end position="93"/>
    </location>
</feature>
<name>A0A7K0C4Y7_9ACTN</name>
<evidence type="ECO:0000256" key="1">
    <source>
        <dbReference type="SAM" id="MobiDB-lite"/>
    </source>
</evidence>
<feature type="transmembrane region" description="Helical" evidence="2">
    <location>
        <begin position="114"/>
        <end position="133"/>
    </location>
</feature>